<evidence type="ECO:0000313" key="2">
    <source>
        <dbReference type="Proteomes" id="UP000183050"/>
    </source>
</evidence>
<sequence>MTDYTYQYKVPLQTGDLSNQNWDLFISAFSTAERVAGVFDRVIASRKDWLVHNEYGFEQAVIPSGAFQCNSLREDDYIMEYFEGLDGFDYLSSRICVDVTGFMRPHMMYIVNYLKIKGVKKLDVIYTEPGHYSSLDQTLFSSEHVYEVRQVAGYEGFSNNDTANDFLVVAAGYENRLISEVAEEKEKASKAVILGLPSLQADMYQQNALRAHAAADSLGDIKRRIFAPANDPFATATILSQLIKDEEASQPITNLFLSPLSTKAQALGFSLFFLRECLHRPATIIYPFSRSYSPDSSSRIGRIWKYCLELD</sequence>
<name>A0A1L3ZJ27_RHILE</name>
<keyword evidence="1" id="KW-0614">Plasmid</keyword>
<protein>
    <submittedName>
        <fullName evidence="1">Uncharacterized protein</fullName>
    </submittedName>
</protein>
<reference evidence="1 2" key="1">
    <citation type="submission" date="2016-11" db="EMBL/GenBank/DDBJ databases">
        <title>Rhizobium leguminosarum bv. viciae strain Vaf12 isolated from Vavilovia formosa root nodules from Russia, Dagestan.</title>
        <authorList>
            <person name="Kimeklis A."/>
        </authorList>
    </citation>
    <scope>NUCLEOTIDE SEQUENCE [LARGE SCALE GENOMIC DNA]</scope>
    <source>
        <strain evidence="1 2">Vaf-108</strain>
        <plasmid evidence="2">Plasmid unnamed1</plasmid>
    </source>
</reference>
<accession>A0A1L3ZJ27</accession>
<proteinExistence type="predicted"/>
<organism evidence="1 2">
    <name type="scientific">Rhizobium leguminosarum</name>
    <dbReference type="NCBI Taxonomy" id="384"/>
    <lineage>
        <taxon>Bacteria</taxon>
        <taxon>Pseudomonadati</taxon>
        <taxon>Pseudomonadota</taxon>
        <taxon>Alphaproteobacteria</taxon>
        <taxon>Hyphomicrobiales</taxon>
        <taxon>Rhizobiaceae</taxon>
        <taxon>Rhizobium/Agrobacterium group</taxon>
        <taxon>Rhizobium</taxon>
    </lineage>
</organism>
<dbReference type="RefSeq" id="WP_072641275.1">
    <property type="nucleotide sequence ID" value="NZ_CP018229.1"/>
</dbReference>
<evidence type="ECO:0000313" key="1">
    <source>
        <dbReference type="EMBL" id="API55644.1"/>
    </source>
</evidence>
<dbReference type="EMBL" id="CP018229">
    <property type="protein sequence ID" value="API55644.1"/>
    <property type="molecule type" value="Genomic_DNA"/>
</dbReference>
<dbReference type="AlphaFoldDB" id="A0A1L3ZJ27"/>
<dbReference type="Proteomes" id="UP000183050">
    <property type="component" value="Plasmid unnamed1"/>
</dbReference>
<gene>
    <name evidence="1" type="ORF">BMW22_29670</name>
</gene>
<geneLocation type="plasmid" evidence="1">
    <name>unnamed1</name>
</geneLocation>